<comment type="caution">
    <text evidence="1">The sequence shown here is derived from an EMBL/GenBank/DDBJ whole genome shotgun (WGS) entry which is preliminary data.</text>
</comment>
<organism evidence="1 2">
    <name type="scientific">Gemmatimonas aurantiaca</name>
    <dbReference type="NCBI Taxonomy" id="173480"/>
    <lineage>
        <taxon>Bacteria</taxon>
        <taxon>Pseudomonadati</taxon>
        <taxon>Gemmatimonadota</taxon>
        <taxon>Gemmatimonadia</taxon>
        <taxon>Gemmatimonadales</taxon>
        <taxon>Gemmatimonadaceae</taxon>
        <taxon>Gemmatimonas</taxon>
    </lineage>
</organism>
<dbReference type="EMBL" id="DPIY01000007">
    <property type="protein sequence ID" value="HCT57231.1"/>
    <property type="molecule type" value="Genomic_DNA"/>
</dbReference>
<protein>
    <submittedName>
        <fullName evidence="1">Uncharacterized protein</fullName>
    </submittedName>
</protein>
<dbReference type="Proteomes" id="UP000264071">
    <property type="component" value="Unassembled WGS sequence"/>
</dbReference>
<name>A0A3D4V803_9BACT</name>
<evidence type="ECO:0000313" key="1">
    <source>
        <dbReference type="EMBL" id="HCT57231.1"/>
    </source>
</evidence>
<sequence>MSDLSIDITSGQAQLVARGLQAVAMEQKKLAVLLDILTAGRLPDGATLQSVDCDTNTLRYTVPDGD</sequence>
<accession>A0A3D4V803</accession>
<proteinExistence type="predicted"/>
<reference evidence="1 2" key="1">
    <citation type="journal article" date="2018" name="Nat. Biotechnol.">
        <title>A standardized bacterial taxonomy based on genome phylogeny substantially revises the tree of life.</title>
        <authorList>
            <person name="Parks D.H."/>
            <person name="Chuvochina M."/>
            <person name="Waite D.W."/>
            <person name="Rinke C."/>
            <person name="Skarshewski A."/>
            <person name="Chaumeil P.A."/>
            <person name="Hugenholtz P."/>
        </authorList>
    </citation>
    <scope>NUCLEOTIDE SEQUENCE [LARGE SCALE GENOMIC DNA]</scope>
    <source>
        <strain evidence="1">UBA8844</strain>
    </source>
</reference>
<gene>
    <name evidence="1" type="ORF">DGD08_08465</name>
</gene>
<dbReference type="AlphaFoldDB" id="A0A3D4V803"/>
<evidence type="ECO:0000313" key="2">
    <source>
        <dbReference type="Proteomes" id="UP000264071"/>
    </source>
</evidence>